<organism evidence="8 9">
    <name type="scientific">Alloprevotella tannerae</name>
    <dbReference type="NCBI Taxonomy" id="76122"/>
    <lineage>
        <taxon>Bacteria</taxon>
        <taxon>Pseudomonadati</taxon>
        <taxon>Bacteroidota</taxon>
        <taxon>Bacteroidia</taxon>
        <taxon>Bacteroidales</taxon>
        <taxon>Prevotellaceae</taxon>
        <taxon>Alloprevotella</taxon>
    </lineage>
</organism>
<dbReference type="InterPro" id="IPR010023">
    <property type="entry name" value="KdsC_fam"/>
</dbReference>
<dbReference type="SFLD" id="SFLDS00003">
    <property type="entry name" value="Haloacid_Dehalogenase"/>
    <property type="match status" value="1"/>
</dbReference>
<dbReference type="SUPFAM" id="SSF56784">
    <property type="entry name" value="HAD-like"/>
    <property type="match status" value="1"/>
</dbReference>
<evidence type="ECO:0000256" key="1">
    <source>
        <dbReference type="ARBA" id="ARBA00001946"/>
    </source>
</evidence>
<comment type="similarity">
    <text evidence="2">Belongs to the KdsC family.</text>
</comment>
<evidence type="ECO:0000256" key="4">
    <source>
        <dbReference type="ARBA" id="ARBA00022723"/>
    </source>
</evidence>
<name>A0A929WYZ2_9BACT</name>
<comment type="caution">
    <text evidence="8">The sequence shown here is derived from an EMBL/GenBank/DDBJ whole genome shotgun (WGS) entry which is preliminary data.</text>
</comment>
<proteinExistence type="inferred from homology"/>
<dbReference type="GO" id="GO:0008781">
    <property type="term" value="F:N-acylneuraminate cytidylyltransferase activity"/>
    <property type="evidence" value="ECO:0007669"/>
    <property type="project" value="TreeGrafter"/>
</dbReference>
<evidence type="ECO:0000313" key="8">
    <source>
        <dbReference type="EMBL" id="MBF0970122.1"/>
    </source>
</evidence>
<dbReference type="AlphaFoldDB" id="A0A929WYZ2"/>
<dbReference type="SFLD" id="SFLDG01138">
    <property type="entry name" value="C1.6.2:_Deoxy-d-mannose-octulo"/>
    <property type="match status" value="1"/>
</dbReference>
<dbReference type="InterPro" id="IPR050793">
    <property type="entry name" value="CMP-NeuNAc_synthase"/>
</dbReference>
<dbReference type="Proteomes" id="UP000704068">
    <property type="component" value="Unassembled WGS sequence"/>
</dbReference>
<dbReference type="EMBL" id="JABZGR010000007">
    <property type="protein sequence ID" value="MBF0970122.1"/>
    <property type="molecule type" value="Genomic_DNA"/>
</dbReference>
<sequence>MINFDLAKIKALAFDIDGVLSTNIVRMENDGAGLMRTANIKDGYALQLAVKCGLQLAIVTGGNSEAIRNRYEQLGVQHIFQRAAVKINVFRDWCAQIEVQPQDVLYMGDDIPDFEVMKECGLPVCPADAAAEIKAIATYVSHLPGGCGCVRDVIEQVLKAQNHWMSSARAFGW</sequence>
<evidence type="ECO:0000256" key="7">
    <source>
        <dbReference type="PIRSR" id="PIRSR006118-2"/>
    </source>
</evidence>
<gene>
    <name evidence="8" type="ORF">HXK21_03635</name>
</gene>
<dbReference type="RefSeq" id="WP_006255496.1">
    <property type="nucleotide sequence ID" value="NZ_CAUQEA010000008.1"/>
</dbReference>
<dbReference type="GO" id="GO:0046872">
    <property type="term" value="F:metal ion binding"/>
    <property type="evidence" value="ECO:0007669"/>
    <property type="project" value="UniProtKB-KW"/>
</dbReference>
<dbReference type="InterPro" id="IPR023214">
    <property type="entry name" value="HAD_sf"/>
</dbReference>
<comment type="cofactor">
    <cofactor evidence="1 7">
        <name>Mg(2+)</name>
        <dbReference type="ChEBI" id="CHEBI:18420"/>
    </cofactor>
</comment>
<dbReference type="PIRSF" id="PIRSF006118">
    <property type="entry name" value="KDO8-P_Ptase"/>
    <property type="match status" value="1"/>
</dbReference>
<evidence type="ECO:0000256" key="2">
    <source>
        <dbReference type="ARBA" id="ARBA00005893"/>
    </source>
</evidence>
<reference evidence="8" key="1">
    <citation type="submission" date="2020-04" db="EMBL/GenBank/DDBJ databases">
        <title>Deep metagenomics examines the oral microbiome during advanced dental caries in children, revealing novel taxa and co-occurrences with host molecules.</title>
        <authorList>
            <person name="Baker J.L."/>
            <person name="Morton J.T."/>
            <person name="Dinis M."/>
            <person name="Alvarez R."/>
            <person name="Tran N.C."/>
            <person name="Knight R."/>
            <person name="Edlund A."/>
        </authorList>
    </citation>
    <scope>NUCLEOTIDE SEQUENCE</scope>
    <source>
        <strain evidence="8">JCVI_34_bin.1</strain>
    </source>
</reference>
<feature type="binding site" evidence="7">
    <location>
        <position position="17"/>
    </location>
    <ligand>
        <name>substrate</name>
    </ligand>
</feature>
<dbReference type="SFLD" id="SFLDG01136">
    <property type="entry name" value="C1.6:_Phosphoserine_Phosphatas"/>
    <property type="match status" value="1"/>
</dbReference>
<evidence type="ECO:0000256" key="3">
    <source>
        <dbReference type="ARBA" id="ARBA00011881"/>
    </source>
</evidence>
<feature type="binding site" evidence="7">
    <location>
        <position position="109"/>
    </location>
    <ligand>
        <name>Mg(2+)</name>
        <dbReference type="ChEBI" id="CHEBI:18420"/>
    </ligand>
</feature>
<accession>A0A929WYZ2</accession>
<keyword evidence="5 8" id="KW-0378">Hydrolase</keyword>
<dbReference type="Pfam" id="PF08282">
    <property type="entry name" value="Hydrolase_3"/>
    <property type="match status" value="1"/>
</dbReference>
<evidence type="ECO:0000256" key="6">
    <source>
        <dbReference type="ARBA" id="ARBA00022842"/>
    </source>
</evidence>
<dbReference type="GO" id="GO:0016788">
    <property type="term" value="F:hydrolase activity, acting on ester bonds"/>
    <property type="evidence" value="ECO:0007669"/>
    <property type="project" value="InterPro"/>
</dbReference>
<keyword evidence="4 7" id="KW-0479">Metal-binding</keyword>
<feature type="binding site" evidence="7">
    <location>
        <position position="15"/>
    </location>
    <ligand>
        <name>Mg(2+)</name>
        <dbReference type="ChEBI" id="CHEBI:18420"/>
    </ligand>
</feature>
<dbReference type="GeneID" id="84576552"/>
<dbReference type="PANTHER" id="PTHR21485">
    <property type="entry name" value="HAD SUPERFAMILY MEMBERS CMAS AND KDSC"/>
    <property type="match status" value="1"/>
</dbReference>
<dbReference type="Gene3D" id="3.40.50.1000">
    <property type="entry name" value="HAD superfamily/HAD-like"/>
    <property type="match status" value="1"/>
</dbReference>
<dbReference type="PANTHER" id="PTHR21485:SF3">
    <property type="entry name" value="N-ACYLNEURAMINATE CYTIDYLYLTRANSFERASE"/>
    <property type="match status" value="1"/>
</dbReference>
<evidence type="ECO:0000256" key="5">
    <source>
        <dbReference type="ARBA" id="ARBA00022801"/>
    </source>
</evidence>
<dbReference type="InterPro" id="IPR036412">
    <property type="entry name" value="HAD-like_sf"/>
</dbReference>
<keyword evidence="6 7" id="KW-0460">Magnesium</keyword>
<dbReference type="NCBIfam" id="TIGR01670">
    <property type="entry name" value="KdsC-phosphatas"/>
    <property type="match status" value="1"/>
</dbReference>
<evidence type="ECO:0000313" key="9">
    <source>
        <dbReference type="Proteomes" id="UP000704068"/>
    </source>
</evidence>
<comment type="subunit">
    <text evidence="3">Homotetramer.</text>
</comment>
<dbReference type="FunFam" id="3.40.50.1000:FF:000029">
    <property type="entry name" value="3-deoxy-D-manno-octulosonate 8-phosphate phosphatase KdsC"/>
    <property type="match status" value="1"/>
</dbReference>
<protein>
    <submittedName>
        <fullName evidence="8">HAD hydrolase family protein</fullName>
    </submittedName>
</protein>